<dbReference type="KEGG" id="amr:AM1_2755"/>
<dbReference type="EMBL" id="CP000828">
    <property type="protein sequence ID" value="ABW27755.1"/>
    <property type="molecule type" value="Genomic_DNA"/>
</dbReference>
<organism evidence="1 2">
    <name type="scientific">Acaryochloris marina (strain MBIC 11017)</name>
    <dbReference type="NCBI Taxonomy" id="329726"/>
    <lineage>
        <taxon>Bacteria</taxon>
        <taxon>Bacillati</taxon>
        <taxon>Cyanobacteriota</taxon>
        <taxon>Cyanophyceae</taxon>
        <taxon>Acaryochloridales</taxon>
        <taxon>Acaryochloridaceae</taxon>
        <taxon>Acaryochloris</taxon>
    </lineage>
</organism>
<dbReference type="Gene3D" id="1.10.3210.10">
    <property type="entry name" value="Hypothetical protein af1432"/>
    <property type="match status" value="1"/>
</dbReference>
<reference evidence="1 2" key="1">
    <citation type="journal article" date="2008" name="Proc. Natl. Acad. Sci. U.S.A.">
        <title>Niche adaptation and genome expansion in the chlorophyll d-producing cyanobacterium Acaryochloris marina.</title>
        <authorList>
            <person name="Swingley W.D."/>
            <person name="Chen M."/>
            <person name="Cheung P.C."/>
            <person name="Conrad A.L."/>
            <person name="Dejesa L.C."/>
            <person name="Hao J."/>
            <person name="Honchak B.M."/>
            <person name="Karbach L.E."/>
            <person name="Kurdoglu A."/>
            <person name="Lahiri S."/>
            <person name="Mastrian S.D."/>
            <person name="Miyashita H."/>
            <person name="Page L."/>
            <person name="Ramakrishna P."/>
            <person name="Satoh S."/>
            <person name="Sattley W.M."/>
            <person name="Shimada Y."/>
            <person name="Taylor H.L."/>
            <person name="Tomo T."/>
            <person name="Tsuchiya T."/>
            <person name="Wang Z.T."/>
            <person name="Raymond J."/>
            <person name="Mimuro M."/>
            <person name="Blankenship R.E."/>
            <person name="Touchman J.W."/>
        </authorList>
    </citation>
    <scope>NUCLEOTIDE SEQUENCE [LARGE SCALE GENOMIC DNA]</scope>
    <source>
        <strain evidence="2">MBIC 11017</strain>
    </source>
</reference>
<gene>
    <name evidence="1" type="ordered locus">AM1_2755</name>
</gene>
<dbReference type="HOGENOM" id="CLU_109398_2_0_3"/>
<dbReference type="AlphaFoldDB" id="B0C974"/>
<name>B0C974_ACAM1</name>
<dbReference type="STRING" id="329726.AM1_2755"/>
<keyword evidence="2" id="KW-1185">Reference proteome</keyword>
<evidence type="ECO:0000313" key="2">
    <source>
        <dbReference type="Proteomes" id="UP000000268"/>
    </source>
</evidence>
<dbReference type="eggNOG" id="COG0317">
    <property type="taxonomic scope" value="Bacteria"/>
</dbReference>
<dbReference type="RefSeq" id="WP_012163202.1">
    <property type="nucleotide sequence ID" value="NC_009925.1"/>
</dbReference>
<protein>
    <submittedName>
        <fullName evidence="1">Uncharacterized protein</fullName>
    </submittedName>
</protein>
<dbReference type="OrthoDB" id="9802385at2"/>
<evidence type="ECO:0000313" key="1">
    <source>
        <dbReference type="EMBL" id="ABW27755.1"/>
    </source>
</evidence>
<sequence>MSSQTQAYSLKELLDMAIVIATQSHINQIDKAGQPYIDHPLRVMTAGQTLPEKIVGVLHDAVEDSDLTLAELAESGFPKEILAAIDAITKRDHESYDTYLERVMANAIALRVKIADMTDNMDISRIAHPTAKDWTRLEKYKAILPRLQQRLKDSTHPRN</sequence>
<dbReference type="SUPFAM" id="SSF109604">
    <property type="entry name" value="HD-domain/PDEase-like"/>
    <property type="match status" value="1"/>
</dbReference>
<dbReference type="Proteomes" id="UP000000268">
    <property type="component" value="Chromosome"/>
</dbReference>
<accession>B0C974</accession>
<proteinExistence type="predicted"/>